<feature type="region of interest" description="Disordered" evidence="1">
    <location>
        <begin position="70"/>
        <end position="95"/>
    </location>
</feature>
<sequence length="95" mass="10802">VANDMVTMKKQLSKITMWNAPRKPDPLNRPRVTLPPHRISLEATLVNATCDTDEPKEEEEDGDGDYLEVKEVDDETQNGLIKYVEGEEDEDDEEA</sequence>
<gene>
    <name evidence="2" type="ORF">KI387_019292</name>
</gene>
<feature type="non-terminal residue" evidence="2">
    <location>
        <position position="95"/>
    </location>
</feature>
<dbReference type="AlphaFoldDB" id="A0AA38LA34"/>
<dbReference type="Proteomes" id="UP000824469">
    <property type="component" value="Unassembled WGS sequence"/>
</dbReference>
<evidence type="ECO:0000313" key="2">
    <source>
        <dbReference type="EMBL" id="KAH9317523.1"/>
    </source>
</evidence>
<proteinExistence type="predicted"/>
<organism evidence="2 3">
    <name type="scientific">Taxus chinensis</name>
    <name type="common">Chinese yew</name>
    <name type="synonym">Taxus wallichiana var. chinensis</name>
    <dbReference type="NCBI Taxonomy" id="29808"/>
    <lineage>
        <taxon>Eukaryota</taxon>
        <taxon>Viridiplantae</taxon>
        <taxon>Streptophyta</taxon>
        <taxon>Embryophyta</taxon>
        <taxon>Tracheophyta</taxon>
        <taxon>Spermatophyta</taxon>
        <taxon>Pinopsida</taxon>
        <taxon>Pinidae</taxon>
        <taxon>Conifers II</taxon>
        <taxon>Cupressales</taxon>
        <taxon>Taxaceae</taxon>
        <taxon>Taxus</taxon>
    </lineage>
</organism>
<protein>
    <submittedName>
        <fullName evidence="2">Uncharacterized protein</fullName>
    </submittedName>
</protein>
<feature type="non-terminal residue" evidence="2">
    <location>
        <position position="1"/>
    </location>
</feature>
<evidence type="ECO:0000313" key="3">
    <source>
        <dbReference type="Proteomes" id="UP000824469"/>
    </source>
</evidence>
<comment type="caution">
    <text evidence="2">The sequence shown here is derived from an EMBL/GenBank/DDBJ whole genome shotgun (WGS) entry which is preliminary data.</text>
</comment>
<evidence type="ECO:0000256" key="1">
    <source>
        <dbReference type="SAM" id="MobiDB-lite"/>
    </source>
</evidence>
<feature type="compositionally biased region" description="Acidic residues" evidence="1">
    <location>
        <begin position="86"/>
        <end position="95"/>
    </location>
</feature>
<dbReference type="EMBL" id="JAHRHJ020000004">
    <property type="protein sequence ID" value="KAH9317523.1"/>
    <property type="molecule type" value="Genomic_DNA"/>
</dbReference>
<reference evidence="2 3" key="1">
    <citation type="journal article" date="2021" name="Nat. Plants">
        <title>The Taxus genome provides insights into paclitaxel biosynthesis.</title>
        <authorList>
            <person name="Xiong X."/>
            <person name="Gou J."/>
            <person name="Liao Q."/>
            <person name="Li Y."/>
            <person name="Zhou Q."/>
            <person name="Bi G."/>
            <person name="Li C."/>
            <person name="Du R."/>
            <person name="Wang X."/>
            <person name="Sun T."/>
            <person name="Guo L."/>
            <person name="Liang H."/>
            <person name="Lu P."/>
            <person name="Wu Y."/>
            <person name="Zhang Z."/>
            <person name="Ro D.K."/>
            <person name="Shang Y."/>
            <person name="Huang S."/>
            <person name="Yan J."/>
        </authorList>
    </citation>
    <scope>NUCLEOTIDE SEQUENCE [LARGE SCALE GENOMIC DNA]</scope>
    <source>
        <strain evidence="2">Ta-2019</strain>
    </source>
</reference>
<keyword evidence="3" id="KW-1185">Reference proteome</keyword>
<accession>A0AA38LA34</accession>
<name>A0AA38LA34_TAXCH</name>